<dbReference type="Proteomes" id="UP000595140">
    <property type="component" value="Unassembled WGS sequence"/>
</dbReference>
<feature type="compositionally biased region" description="Gly residues" evidence="1">
    <location>
        <begin position="103"/>
        <end position="123"/>
    </location>
</feature>
<evidence type="ECO:0000259" key="3">
    <source>
        <dbReference type="Pfam" id="PF07727"/>
    </source>
</evidence>
<feature type="transmembrane region" description="Helical" evidence="2">
    <location>
        <begin position="390"/>
        <end position="409"/>
    </location>
</feature>
<evidence type="ECO:0000313" key="4">
    <source>
        <dbReference type="EMBL" id="VFQ65232.1"/>
    </source>
</evidence>
<feature type="domain" description="Reverse transcriptase Ty1/copia-type" evidence="3">
    <location>
        <begin position="165"/>
        <end position="227"/>
    </location>
</feature>
<reference evidence="4 5" key="1">
    <citation type="submission" date="2018-04" db="EMBL/GenBank/DDBJ databases">
        <authorList>
            <person name="Vogel A."/>
        </authorList>
    </citation>
    <scope>NUCLEOTIDE SEQUENCE [LARGE SCALE GENOMIC DNA]</scope>
</reference>
<keyword evidence="2" id="KW-1133">Transmembrane helix</keyword>
<proteinExistence type="predicted"/>
<evidence type="ECO:0000313" key="5">
    <source>
        <dbReference type="Proteomes" id="UP000595140"/>
    </source>
</evidence>
<feature type="region of interest" description="Disordered" evidence="1">
    <location>
        <begin position="250"/>
        <end position="276"/>
    </location>
</feature>
<dbReference type="InterPro" id="IPR013103">
    <property type="entry name" value="RVT_2"/>
</dbReference>
<sequence length="527" mass="58215">MQLEHRFRTTVKGTRTINEYCHLLKNLADYLDDVDAPVTEHALVLQVLQGLPQNFRSQVTFLQYQTPFPTFMEVRSALLLVEQQQNDATHDADSSTALLSTGSSGGNPAGGGQQRQNGPGRGYGSSPRSFNGGNRGRGRGRGRGGSNQRQPTGSQPWQFPNPTPDDIILTASTQTLLQSIIQRLKGEFAMTDMGDLHFFLGINVQRTSHGLFLTQTQFLYDILERAGWKSYFYRSADVRTNTSNRTCFTPAKEKRILPSSSSHRRPPPGTKRRSLTNMRHPLLSSSIAMAPSSISLSKPLRKPSPSVRANPNVNSSHNCPSSAASAAVHHPCKHSPSATLDILILILVLFSGAFLISSYFSYIFHSLSLLAPSFSVSSLLSYLSSFDVQIHYVLCTFFFAIFVAVAAAYEICCGNRSRKCGKSGCKGLRKAMEFDLQVQEEECLKLGDESKAVREINELPWKGGSETNLDYECLRAELRKMAPPNGRAVLLFRAKCGCPIAKLEGWGPKRGRRHKKSSMGLNGRDHL</sequence>
<dbReference type="AlphaFoldDB" id="A0A484KT76"/>
<dbReference type="EMBL" id="OOIL02000450">
    <property type="protein sequence ID" value="VFQ65232.1"/>
    <property type="molecule type" value="Genomic_DNA"/>
</dbReference>
<name>A0A484KT76_9ASTE</name>
<feature type="compositionally biased region" description="Polar residues" evidence="1">
    <location>
        <begin position="148"/>
        <end position="160"/>
    </location>
</feature>
<evidence type="ECO:0000256" key="1">
    <source>
        <dbReference type="SAM" id="MobiDB-lite"/>
    </source>
</evidence>
<keyword evidence="2" id="KW-0472">Membrane</keyword>
<dbReference type="PANTHER" id="PTHR47479:SF2">
    <property type="entry name" value="OS05G0393200 PROTEIN"/>
    <property type="match status" value="1"/>
</dbReference>
<dbReference type="PANTHER" id="PTHR47479">
    <property type="entry name" value="OS05G0393200 PROTEIN"/>
    <property type="match status" value="1"/>
</dbReference>
<organism evidence="4 5">
    <name type="scientific">Cuscuta campestris</name>
    <dbReference type="NCBI Taxonomy" id="132261"/>
    <lineage>
        <taxon>Eukaryota</taxon>
        <taxon>Viridiplantae</taxon>
        <taxon>Streptophyta</taxon>
        <taxon>Embryophyta</taxon>
        <taxon>Tracheophyta</taxon>
        <taxon>Spermatophyta</taxon>
        <taxon>Magnoliopsida</taxon>
        <taxon>eudicotyledons</taxon>
        <taxon>Gunneridae</taxon>
        <taxon>Pentapetalae</taxon>
        <taxon>asterids</taxon>
        <taxon>lamiids</taxon>
        <taxon>Solanales</taxon>
        <taxon>Convolvulaceae</taxon>
        <taxon>Cuscuteae</taxon>
        <taxon>Cuscuta</taxon>
        <taxon>Cuscuta subgen. Grammica</taxon>
        <taxon>Cuscuta sect. Cleistogrammica</taxon>
    </lineage>
</organism>
<evidence type="ECO:0000256" key="2">
    <source>
        <dbReference type="SAM" id="Phobius"/>
    </source>
</evidence>
<dbReference type="OrthoDB" id="1925408at2759"/>
<protein>
    <recommendedName>
        <fullName evidence="3">Reverse transcriptase Ty1/copia-type domain-containing protein</fullName>
    </recommendedName>
</protein>
<feature type="region of interest" description="Disordered" evidence="1">
    <location>
        <begin position="296"/>
        <end position="315"/>
    </location>
</feature>
<accession>A0A484KT76</accession>
<feature type="compositionally biased region" description="Basic residues" evidence="1">
    <location>
        <begin position="262"/>
        <end position="274"/>
    </location>
</feature>
<dbReference type="Pfam" id="PF14223">
    <property type="entry name" value="Retrotran_gag_2"/>
    <property type="match status" value="1"/>
</dbReference>
<keyword evidence="2" id="KW-0812">Transmembrane</keyword>
<keyword evidence="5" id="KW-1185">Reference proteome</keyword>
<gene>
    <name evidence="4" type="ORF">CCAM_LOCUS7008</name>
</gene>
<dbReference type="Pfam" id="PF07727">
    <property type="entry name" value="RVT_2"/>
    <property type="match status" value="1"/>
</dbReference>
<feature type="region of interest" description="Disordered" evidence="1">
    <location>
        <begin position="86"/>
        <end position="165"/>
    </location>
</feature>
<dbReference type="InterPro" id="IPR044196">
    <property type="entry name" value="At5g19025-like"/>
</dbReference>
<feature type="compositionally biased region" description="Low complexity" evidence="1">
    <location>
        <begin position="296"/>
        <end position="306"/>
    </location>
</feature>
<feature type="transmembrane region" description="Helical" evidence="2">
    <location>
        <begin position="342"/>
        <end position="360"/>
    </location>
</feature>